<evidence type="ECO:0000256" key="1">
    <source>
        <dbReference type="SAM" id="MobiDB-lite"/>
    </source>
</evidence>
<proteinExistence type="predicted"/>
<sequence length="98" mass="10987">MSPSGRRLLPRGVARGLGGGMARRRPALTSRIIDVAISWWPSRPCRPSIYRPARSMRGWPVARHDLRRRAFFGRSVAIRGRYLVIGFCRSSDSGLSHG</sequence>
<organism evidence="2 3">
    <name type="scientific">Frankia canadensis</name>
    <dbReference type="NCBI Taxonomy" id="1836972"/>
    <lineage>
        <taxon>Bacteria</taxon>
        <taxon>Bacillati</taxon>
        <taxon>Actinomycetota</taxon>
        <taxon>Actinomycetes</taxon>
        <taxon>Frankiales</taxon>
        <taxon>Frankiaceae</taxon>
        <taxon>Frankia</taxon>
    </lineage>
</organism>
<dbReference type="EMBL" id="FZMO01000171">
    <property type="protein sequence ID" value="SNQ48500.1"/>
    <property type="molecule type" value="Genomic_DNA"/>
</dbReference>
<feature type="compositionally biased region" description="Low complexity" evidence="1">
    <location>
        <begin position="1"/>
        <end position="14"/>
    </location>
</feature>
<evidence type="ECO:0000313" key="3">
    <source>
        <dbReference type="Proteomes" id="UP000234331"/>
    </source>
</evidence>
<accession>A0A2I2KS63</accession>
<feature type="region of interest" description="Disordered" evidence="1">
    <location>
        <begin position="1"/>
        <end position="21"/>
    </location>
</feature>
<dbReference type="Proteomes" id="UP000234331">
    <property type="component" value="Unassembled WGS sequence"/>
</dbReference>
<evidence type="ECO:0000313" key="2">
    <source>
        <dbReference type="EMBL" id="SNQ48500.1"/>
    </source>
</evidence>
<protein>
    <submittedName>
        <fullName evidence="2">Uncharacterized protein</fullName>
    </submittedName>
</protein>
<name>A0A2I2KS63_9ACTN</name>
<gene>
    <name evidence="2" type="ORF">FRACA_2520010</name>
</gene>
<keyword evidence="3" id="KW-1185">Reference proteome</keyword>
<reference evidence="2 3" key="1">
    <citation type="submission" date="2017-06" db="EMBL/GenBank/DDBJ databases">
        <authorList>
            <person name="Kim H.J."/>
            <person name="Triplett B.A."/>
        </authorList>
    </citation>
    <scope>NUCLEOTIDE SEQUENCE [LARGE SCALE GENOMIC DNA]</scope>
    <source>
        <strain evidence="2">FRACA_ARgP5</strain>
    </source>
</reference>
<dbReference type="AlphaFoldDB" id="A0A2I2KS63"/>